<feature type="repeat" description="ANK" evidence="1">
    <location>
        <begin position="90"/>
        <end position="122"/>
    </location>
</feature>
<evidence type="ECO:0000256" key="1">
    <source>
        <dbReference type="PROSITE-ProRule" id="PRU00023"/>
    </source>
</evidence>
<keyword evidence="1" id="KW-0040">ANK repeat</keyword>
<evidence type="ECO:0000313" key="2">
    <source>
        <dbReference type="EMBL" id="KAK2595603.1"/>
    </source>
</evidence>
<feature type="repeat" description="ANK" evidence="1">
    <location>
        <begin position="294"/>
        <end position="326"/>
    </location>
</feature>
<dbReference type="Pfam" id="PF13637">
    <property type="entry name" value="Ank_4"/>
    <property type="match status" value="1"/>
</dbReference>
<feature type="repeat" description="ANK" evidence="1">
    <location>
        <begin position="226"/>
        <end position="258"/>
    </location>
</feature>
<protein>
    <submittedName>
        <fullName evidence="2">Uncharacterized protein</fullName>
    </submittedName>
</protein>
<dbReference type="InterPro" id="IPR051616">
    <property type="entry name" value="Cul2-RING_E3_ligase_SR"/>
</dbReference>
<accession>A0AAJ0FY23</accession>
<feature type="repeat" description="ANK" evidence="1">
    <location>
        <begin position="124"/>
        <end position="156"/>
    </location>
</feature>
<comment type="caution">
    <text evidence="2">The sequence shown here is derived from an EMBL/GenBank/DDBJ whole genome shotgun (WGS) entry which is preliminary data.</text>
</comment>
<sequence>MEDIVPIRSMFDNVNVEAMDNGGRTPLSRSAEKGDEAVTKLLLDKGANSEAKDPVFERTPLLWAVVKGHEAITKLLLGKGANLEEKDGILQLTPLAWAAEKGHEAVTKLLLDKGANFEAKDRIFERTPLSWAAGMGHEAVTKLLLDKGADFEAKDRDYQQTPLLWATEEGHEAVTKLLLDKGANFEAKDRIFEQTPLLWAAEKGHEAVTKLLLDKGANSEAKDRNFRRTPLSWAAEKGHEAVTKLLLDQGANFEATDRKFRRTPLSWAAEMGHEAVTKLLLDKGANFEAKDPDFKQTPLLWATKKGHEAVTKLLLDKGADFEAKDRVFERTPLLWAAEEGHEAVVKLLLDRGADVSAKDMLGFMPLSWAAGKGHEAIVKLLLDGGADVQAKGLEGRPLSWAYPISTVQHIEKLNYRQPGESNESGDLETSLRWRLKIDEENNKHRAKLLSSHNRGNTEVSRQDSTIDLETARGLFVGWNLYLVTDLHFQKSLSAPSGRFILERANRWMEMELQWPVTITSAIWSTSIVCFDLDLKDFFYCLSSGPLESLLTLTIDSPSNANAIAVTMREYVTKHWGKAGWDIVSWLGSHSADAAPAALHLPVLTSPLHDAPGGRICVELRGRDSNSAAGQQDSQFACEARWIGGTKTEFDHIIVDLTRQLAWIVATFKASPDIALLFLKTSHEMRPSFTKVKFEQKLEHLSTRNSLWTSSIVSGGFWRCFRITQEDISDAFSNNSKGTCWHSLFSSMNAAVGFPISSRPEVFSGVELPLTLMASLASVGYSVRYKGGFVLKGYHNALIPVPAGSESGLSVEAPALQWHLYSTGTERLYMSKVKEEEPELEPLATNSNEDQFTETIQDVPRHFLGLYSRATVRIGTNLSRMDEINTIPADNFKPIHSRRLLEWTRAITASAGGGGLGLSSAISTGFRLRSPKEREMRFSVSTTDNNIIQDTLTKPAILYDTQTQVAWMLPQIRVILYLIQAWARVQHRTECESVNYPTFNEHSISAGDLRQILDSAWSQKPHIRFEEQFMWYCKVLDALQVDEDLKPAKGFSEKLAGVDFARLAVSSRHYSILRAPINPRISGHWLKMLKSNWKNSPPYRVLTLFCDVLHPAPIKPDTWMCSTWYRPPRNQNYLVATLGCLRTLAYRHQIDPVQFSKDHECRRGPSNLLQDCIPGICNPLQKIEEAKGVRYLEMTGLLTLTPTANNGTRDVLIFGNALPNPFPRDCCTPQPPPQQQSESITPQFQHNIAYEIPAEQQNGVLHQS</sequence>
<organism evidence="2 3">
    <name type="scientific">Conoideocrella luteorostrata</name>
    <dbReference type="NCBI Taxonomy" id="1105319"/>
    <lineage>
        <taxon>Eukaryota</taxon>
        <taxon>Fungi</taxon>
        <taxon>Dikarya</taxon>
        <taxon>Ascomycota</taxon>
        <taxon>Pezizomycotina</taxon>
        <taxon>Sordariomycetes</taxon>
        <taxon>Hypocreomycetidae</taxon>
        <taxon>Hypocreales</taxon>
        <taxon>Clavicipitaceae</taxon>
        <taxon>Conoideocrella</taxon>
    </lineage>
</organism>
<dbReference type="InterPro" id="IPR002110">
    <property type="entry name" value="Ankyrin_rpt"/>
</dbReference>
<dbReference type="PROSITE" id="PS50297">
    <property type="entry name" value="ANK_REP_REGION"/>
    <property type="match status" value="11"/>
</dbReference>
<gene>
    <name evidence="2" type="ORF">QQS21_006650</name>
</gene>
<feature type="repeat" description="ANK" evidence="1">
    <location>
        <begin position="328"/>
        <end position="360"/>
    </location>
</feature>
<dbReference type="SMART" id="SM00248">
    <property type="entry name" value="ANK"/>
    <property type="match status" value="11"/>
</dbReference>
<dbReference type="PROSITE" id="PS50088">
    <property type="entry name" value="ANK_REPEAT"/>
    <property type="match status" value="11"/>
</dbReference>
<dbReference type="Gene3D" id="1.25.40.20">
    <property type="entry name" value="Ankyrin repeat-containing domain"/>
    <property type="match status" value="5"/>
</dbReference>
<dbReference type="SUPFAM" id="SSF48403">
    <property type="entry name" value="Ankyrin repeat"/>
    <property type="match status" value="1"/>
</dbReference>
<dbReference type="PANTHER" id="PTHR46224:SF64">
    <property type="entry name" value="IQ MOTIF AND ANKYRIN REPEAT DOMAIN-CONTAINING PROTEIN 1"/>
    <property type="match status" value="1"/>
</dbReference>
<feature type="repeat" description="ANK" evidence="1">
    <location>
        <begin position="361"/>
        <end position="393"/>
    </location>
</feature>
<feature type="repeat" description="ANK" evidence="1">
    <location>
        <begin position="56"/>
        <end position="88"/>
    </location>
</feature>
<name>A0AAJ0FY23_9HYPO</name>
<keyword evidence="3" id="KW-1185">Reference proteome</keyword>
<dbReference type="InterPro" id="IPR036770">
    <property type="entry name" value="Ankyrin_rpt-contain_sf"/>
</dbReference>
<dbReference type="PANTHER" id="PTHR46224">
    <property type="entry name" value="ANKYRIN REPEAT FAMILY PROTEIN"/>
    <property type="match status" value="1"/>
</dbReference>
<proteinExistence type="predicted"/>
<reference evidence="2" key="1">
    <citation type="submission" date="2023-06" db="EMBL/GenBank/DDBJ databases">
        <title>Conoideocrella luteorostrata (Hypocreales: Clavicipitaceae), a potential biocontrol fungus for elongate hemlock scale in United States Christmas tree production areas.</title>
        <authorList>
            <person name="Barrett H."/>
            <person name="Lovett B."/>
            <person name="Macias A.M."/>
            <person name="Stajich J.E."/>
            <person name="Kasson M.T."/>
        </authorList>
    </citation>
    <scope>NUCLEOTIDE SEQUENCE</scope>
    <source>
        <strain evidence="2">ARSEF 14590</strain>
    </source>
</reference>
<dbReference type="AlphaFoldDB" id="A0AAJ0FY23"/>
<feature type="repeat" description="ANK" evidence="1">
    <location>
        <begin position="260"/>
        <end position="292"/>
    </location>
</feature>
<feature type="repeat" description="ANK" evidence="1">
    <location>
        <begin position="158"/>
        <end position="190"/>
    </location>
</feature>
<feature type="repeat" description="ANK" evidence="1">
    <location>
        <begin position="22"/>
        <end position="54"/>
    </location>
</feature>
<dbReference type="Pfam" id="PF12796">
    <property type="entry name" value="Ank_2"/>
    <property type="match status" value="4"/>
</dbReference>
<dbReference type="EMBL" id="JASWJB010000126">
    <property type="protein sequence ID" value="KAK2595603.1"/>
    <property type="molecule type" value="Genomic_DNA"/>
</dbReference>
<dbReference type="Proteomes" id="UP001251528">
    <property type="component" value="Unassembled WGS sequence"/>
</dbReference>
<evidence type="ECO:0000313" key="3">
    <source>
        <dbReference type="Proteomes" id="UP001251528"/>
    </source>
</evidence>
<feature type="repeat" description="ANK" evidence="1">
    <location>
        <begin position="192"/>
        <end position="224"/>
    </location>
</feature>
<dbReference type="PRINTS" id="PR01415">
    <property type="entry name" value="ANKYRIN"/>
</dbReference>